<organism evidence="1">
    <name type="scientific">Pseudomonas vlassakiae</name>
    <dbReference type="NCBI Taxonomy" id="485888"/>
    <lineage>
        <taxon>Bacteria</taxon>
        <taxon>Pseudomonadati</taxon>
        <taxon>Pseudomonadota</taxon>
        <taxon>Gammaproteobacteria</taxon>
        <taxon>Pseudomonadales</taxon>
        <taxon>Pseudomonadaceae</taxon>
        <taxon>Pseudomonas</taxon>
    </lineage>
</organism>
<evidence type="ECO:0000313" key="1">
    <source>
        <dbReference type="EMBL" id="MBC3473185.1"/>
    </source>
</evidence>
<name>A0A923GPV1_9PSED</name>
<proteinExistence type="predicted"/>
<gene>
    <name evidence="2" type="ORF">HU738_001370</name>
    <name evidence="1" type="ORF">HU738_21740</name>
</gene>
<evidence type="ECO:0000313" key="2">
    <source>
        <dbReference type="EMBL" id="MBV4539698.1"/>
    </source>
</evidence>
<dbReference type="RefSeq" id="WP_186604035.1">
    <property type="nucleotide sequence ID" value="NZ_JABWRP020000001.1"/>
</dbReference>
<sequence>MFAESLASLLQWLRVRSRLFGWDAIVALDRFKINRLLKREYIRRFNTGSYLPPVSGEVSGSNEARIVIHDFRLAHPRLSFENADLNDSKARLRMAVVGGNQLALRKNVSDWYVQRLDWIGPLAGPELHLDVHLDDAPGQVAGDGRILLDLSKSDNFSLTFSNDAQERELGGNFFKELFNRLPDAQRVWSLGEIDPGSRPLLRPRSFRLRTQAKPPSKLAPASAEAQEAEGAVLAFINMKSGHDGSLPDASSDFRYLIPDDAGQETSATVLFNARRLIIQQLIERFSGFIKDASFVIEYDQQGGVMGAYCDVGRIELPAMGGWNSSDFEYRGRHFHIDMLTVVEATVIQAGNKQLRIDFSGDTGVRVSWVATSDMEIRLVLLSFDTKQYRQEDLDRLFPAHRSVTVQCFIDYELVDREGGVLEMTRLEIDGLEHEIKPPVLAEAQLEHARALYESGDRLPAPIPTNEDGLNPIEAMFVLLYMVGQMIVLPAQQAMRTAAVEPLRERLGRDLPVAEVLEPLVKETLRLSFGNLVVSDQVRGPKDVVMFGKVNPDGGSFEVTALEPVLEPGGTLQFKVEPPRKVYWKVEALTADADDPGEIDTLTGWYTAPGVSHITAGFTQARVTALDPDSGFTAAALVTVVDHAIALSPMLEVVEPGGEVALMAGTRETADIQWSFVNAAPHGALREPGGTGRLNTYLAGADSRTEAYKLDLVKVRNNASGDERVTCLVTRMRKKKPMPVTPEEWGSSAQQDWVRLALWVGSEVQTDVQWTVLYGPGEIKGDRYEVGRNRRDRFVVIGGHVESPDWGALEGFIILPLPLDGAVEAYEAQSSQGRRLRLARRTATGASSAAASQP</sequence>
<keyword evidence="3" id="KW-1185">Reference proteome</keyword>
<evidence type="ECO:0000313" key="3">
    <source>
        <dbReference type="Proteomes" id="UP000628137"/>
    </source>
</evidence>
<accession>A0A923GPV1</accession>
<dbReference type="Proteomes" id="UP000628137">
    <property type="component" value="Unassembled WGS sequence"/>
</dbReference>
<reference evidence="1 3" key="1">
    <citation type="journal article" date="2020" name="Microorganisms">
        <title>Reliable Identification of Environmental Pseudomonas Isolates Using the rpoD Gene.</title>
        <authorList>
            <consortium name="The Broad Institute Genome Sequencing Platform"/>
            <person name="Girard L."/>
            <person name="Lood C."/>
            <person name="Rokni-Zadeh H."/>
            <person name="van Noort V."/>
            <person name="Lavigne R."/>
            <person name="De Mot R."/>
        </authorList>
    </citation>
    <scope>NUCLEOTIDE SEQUENCE</scope>
    <source>
        <strain evidence="1 3">RW4S2</strain>
    </source>
</reference>
<protein>
    <submittedName>
        <fullName evidence="1">Uncharacterized protein</fullName>
    </submittedName>
</protein>
<dbReference type="AlphaFoldDB" id="A0A923GPV1"/>
<reference evidence="1" key="2">
    <citation type="submission" date="2020-07" db="EMBL/GenBank/DDBJ databases">
        <authorList>
            <person name="Lood C."/>
            <person name="Girard L."/>
        </authorList>
    </citation>
    <scope>NUCLEOTIDE SEQUENCE</scope>
    <source>
        <strain evidence="1">RW4S2</strain>
    </source>
</reference>
<dbReference type="EMBL" id="JABWRP010000024">
    <property type="protein sequence ID" value="MBC3473185.1"/>
    <property type="molecule type" value="Genomic_DNA"/>
</dbReference>
<reference evidence="2" key="3">
    <citation type="submission" date="2021-06" db="EMBL/GenBank/DDBJ databases">
        <title>Updating the genus Pseudomonas: Description of 43 new species and partition of the Pseudomonas putida group.</title>
        <authorList>
            <person name="Girard L."/>
            <person name="Lood C."/>
            <person name="Vandamme P."/>
            <person name="Rokni-Zadeh H."/>
            <person name="Van Noort V."/>
            <person name="Hofte M."/>
            <person name="Lavigne R."/>
            <person name="De Mot R."/>
        </authorList>
    </citation>
    <scope>NUCLEOTIDE SEQUENCE</scope>
    <source>
        <strain evidence="2">RW4S2</strain>
    </source>
</reference>
<comment type="caution">
    <text evidence="1">The sequence shown here is derived from an EMBL/GenBank/DDBJ whole genome shotgun (WGS) entry which is preliminary data.</text>
</comment>
<dbReference type="EMBL" id="JABWRP020000001">
    <property type="protein sequence ID" value="MBV4539698.1"/>
    <property type="molecule type" value="Genomic_DNA"/>
</dbReference>